<protein>
    <recommendedName>
        <fullName evidence="5">Transmembrane protein</fullName>
    </recommendedName>
</protein>
<dbReference type="Proteomes" id="UP000290189">
    <property type="component" value="Unassembled WGS sequence"/>
</dbReference>
<dbReference type="AlphaFoldDB" id="A0A3P3YEB6"/>
<evidence type="ECO:0000313" key="4">
    <source>
        <dbReference type="Proteomes" id="UP000290189"/>
    </source>
</evidence>
<keyword evidence="3" id="KW-0496">Mitochondrion</keyword>
<accession>A0A3P3YEB6</accession>
<evidence type="ECO:0000256" key="1">
    <source>
        <dbReference type="SAM" id="Phobius"/>
    </source>
</evidence>
<keyword evidence="1" id="KW-0812">Transmembrane</keyword>
<gene>
    <name evidence="3" type="ORF">PLBR_LOCUS5709</name>
</gene>
<dbReference type="EMBL" id="OVEO01000009">
    <property type="protein sequence ID" value="SPQ98494.1"/>
    <property type="molecule type" value="Genomic_DNA"/>
</dbReference>
<feature type="transmembrane region" description="Helical" evidence="1">
    <location>
        <begin position="479"/>
        <end position="500"/>
    </location>
</feature>
<organism evidence="3 4">
    <name type="scientific">Plasmodiophora brassicae</name>
    <name type="common">Clubroot disease agent</name>
    <dbReference type="NCBI Taxonomy" id="37360"/>
    <lineage>
        <taxon>Eukaryota</taxon>
        <taxon>Sar</taxon>
        <taxon>Rhizaria</taxon>
        <taxon>Endomyxa</taxon>
        <taxon>Phytomyxea</taxon>
        <taxon>Plasmodiophorida</taxon>
        <taxon>Plasmodiophoridae</taxon>
        <taxon>Plasmodiophora</taxon>
    </lineage>
</organism>
<keyword evidence="1" id="KW-1133">Transmembrane helix</keyword>
<feature type="chain" id="PRO_5018013467" description="Transmembrane protein" evidence="2">
    <location>
        <begin position="30"/>
        <end position="525"/>
    </location>
</feature>
<proteinExistence type="predicted"/>
<evidence type="ECO:0008006" key="5">
    <source>
        <dbReference type="Google" id="ProtNLM"/>
    </source>
</evidence>
<sequence>MRMFRPAMSWMVAAAVCILLSALCLSANAHPWSENDDEDIRYECAKSLLECTDAIVAAMKTKLVPEEQYGFITNQLKQAVTSFVDRKEVVKDINTLKHVAECLEPLWTASSSDPIRNAWTDSYFTLAQSLLPFELFRPVASICGPNPMDTNEGLLTHLKETIVNAVGEILNPGATTNPVDVRQAFPASSSRGLGVKDTTKADAAREVGISEEDTVICEEESEDALEEWDADEHRAPENPIEPGLTTVHDRETTLARSLANQQADPLTAFVSGSEATGQLATQVQGDQLEYRQTKDNAARGSDVAQAPSRGVDNGRLLDETIRKAQLHEQRALDLGEQVKRLLLDMHGTNASLQACQRDLANMQSRLDRASNDSRAAVSNRGNQMPGAGLLAAAATSVIGYSVGYRAAPIPWKDVPVSGQPKRRSGIVSTVSTAIAGGVALKAFQSVAAVKASRSSTSAVTHPVGSPPDARVRPARDSSIVAYVLAGVCVTLIIIMVVSLVRFKRRLKDLQLASMKYADCVQCHHV</sequence>
<evidence type="ECO:0000256" key="2">
    <source>
        <dbReference type="SAM" id="SignalP"/>
    </source>
</evidence>
<reference evidence="3 4" key="1">
    <citation type="submission" date="2018-03" db="EMBL/GenBank/DDBJ databases">
        <authorList>
            <person name="Fogelqvist J."/>
        </authorList>
    </citation>
    <scope>NUCLEOTIDE SEQUENCE [LARGE SCALE GENOMIC DNA]</scope>
</reference>
<keyword evidence="1" id="KW-0472">Membrane</keyword>
<geneLocation type="mitochondrion" evidence="3"/>
<evidence type="ECO:0000313" key="3">
    <source>
        <dbReference type="EMBL" id="SPQ98494.1"/>
    </source>
</evidence>
<name>A0A3P3YEB6_PLABS</name>
<feature type="signal peptide" evidence="2">
    <location>
        <begin position="1"/>
        <end position="29"/>
    </location>
</feature>
<keyword evidence="2" id="KW-0732">Signal</keyword>